<comment type="caution">
    <text evidence="1">The sequence shown here is derived from an EMBL/GenBank/DDBJ whole genome shotgun (WGS) entry which is preliminary data.</text>
</comment>
<evidence type="ECO:0000313" key="1">
    <source>
        <dbReference type="EMBL" id="NYV27473.1"/>
    </source>
</evidence>
<dbReference type="RefSeq" id="WP_067323410.1">
    <property type="nucleotide sequence ID" value="NZ_CBCRWS010000064.1"/>
</dbReference>
<gene>
    <name evidence="1" type="ORF">HP397_01345</name>
</gene>
<sequence length="109" mass="12083">MYSLEDFNKDFEQVKETLKGVDVNTGMDLVKSNLGNFTDKLNGLFNENQITKEELSTYLEKIKEFAKQYLGEEVVNGITAKLEGALGSILKTAKVDSLLDAAKGLFGKK</sequence>
<dbReference type="AlphaFoldDB" id="A0A7Z0TBK8"/>
<accession>A0A7Z0TBK8</accession>
<dbReference type="EMBL" id="JABMKT010000003">
    <property type="protein sequence ID" value="NYV27473.1"/>
    <property type="molecule type" value="Genomic_DNA"/>
</dbReference>
<reference evidence="1 2" key="1">
    <citation type="submission" date="2020-05" db="EMBL/GenBank/DDBJ databases">
        <title>Streptobacillus felis strain LHL191014123.</title>
        <authorList>
            <person name="Fawzy A."/>
            <person name="Rau J."/>
            <person name="Risse K."/>
            <person name="Schauerte N."/>
            <person name="Geiger C."/>
            <person name="Blom J."/>
            <person name="Imirzalioglu C."/>
            <person name="Falgenhauer J."/>
            <person name="Bach A."/>
            <person name="Herden C."/>
            <person name="Eisenberg T."/>
        </authorList>
    </citation>
    <scope>NUCLEOTIDE SEQUENCE [LARGE SCALE GENOMIC DNA]</scope>
    <source>
        <strain evidence="1 2">LHL191014123</strain>
    </source>
</reference>
<name>A0A7Z0TBK8_9FUSO</name>
<organism evidence="1 2">
    <name type="scientific">Streptobacillus felis</name>
    <dbReference type="NCBI Taxonomy" id="1384509"/>
    <lineage>
        <taxon>Bacteria</taxon>
        <taxon>Fusobacteriati</taxon>
        <taxon>Fusobacteriota</taxon>
        <taxon>Fusobacteriia</taxon>
        <taxon>Fusobacteriales</taxon>
        <taxon>Leptotrichiaceae</taxon>
        <taxon>Streptobacillus</taxon>
    </lineage>
</organism>
<protein>
    <submittedName>
        <fullName evidence="1">Uncharacterized protein</fullName>
    </submittedName>
</protein>
<dbReference type="OrthoDB" id="9941200at2"/>
<evidence type="ECO:0000313" key="2">
    <source>
        <dbReference type="Proteomes" id="UP000526184"/>
    </source>
</evidence>
<proteinExistence type="predicted"/>
<keyword evidence="2" id="KW-1185">Reference proteome</keyword>
<dbReference type="Proteomes" id="UP000526184">
    <property type="component" value="Unassembled WGS sequence"/>
</dbReference>